<comment type="caution">
    <text evidence="2">The sequence shown here is derived from an EMBL/GenBank/DDBJ whole genome shotgun (WGS) entry which is preliminary data.</text>
</comment>
<organism evidence="2 3">
    <name type="scientific">Fulvivirga kasyanovii</name>
    <dbReference type="NCBI Taxonomy" id="396812"/>
    <lineage>
        <taxon>Bacteria</taxon>
        <taxon>Pseudomonadati</taxon>
        <taxon>Bacteroidota</taxon>
        <taxon>Cytophagia</taxon>
        <taxon>Cytophagales</taxon>
        <taxon>Fulvivirgaceae</taxon>
        <taxon>Fulvivirga</taxon>
    </lineage>
</organism>
<dbReference type="CDD" id="cd00761">
    <property type="entry name" value="Glyco_tranf_GTA_type"/>
    <property type="match status" value="1"/>
</dbReference>
<feature type="domain" description="Glycosyltransferase 2-like" evidence="1">
    <location>
        <begin position="12"/>
        <end position="122"/>
    </location>
</feature>
<evidence type="ECO:0000259" key="1">
    <source>
        <dbReference type="Pfam" id="PF00535"/>
    </source>
</evidence>
<proteinExistence type="predicted"/>
<dbReference type="Proteomes" id="UP000798808">
    <property type="component" value="Unassembled WGS sequence"/>
</dbReference>
<evidence type="ECO:0000313" key="3">
    <source>
        <dbReference type="Proteomes" id="UP000798808"/>
    </source>
</evidence>
<dbReference type="InterPro" id="IPR050834">
    <property type="entry name" value="Glycosyltransf_2"/>
</dbReference>
<keyword evidence="3" id="KW-1185">Reference proteome</keyword>
<protein>
    <submittedName>
        <fullName evidence="2">Glycosyltransferase family 2 protein</fullName>
    </submittedName>
</protein>
<gene>
    <name evidence="2" type="ORF">E1163_07155</name>
</gene>
<dbReference type="PANTHER" id="PTHR43685:SF2">
    <property type="entry name" value="GLYCOSYLTRANSFERASE 2-LIKE DOMAIN-CONTAINING PROTEIN"/>
    <property type="match status" value="1"/>
</dbReference>
<dbReference type="Pfam" id="PF00535">
    <property type="entry name" value="Glycos_transf_2"/>
    <property type="match status" value="1"/>
</dbReference>
<name>A0ABW9RL22_9BACT</name>
<reference evidence="2 3" key="1">
    <citation type="submission" date="2019-02" db="EMBL/GenBank/DDBJ databases">
        <authorList>
            <person name="Goldberg S.R."/>
            <person name="Haltli B.A."/>
            <person name="Correa H."/>
            <person name="Russell K.G."/>
        </authorList>
    </citation>
    <scope>NUCLEOTIDE SEQUENCE [LARGE SCALE GENOMIC DNA]</scope>
    <source>
        <strain evidence="2 3">JCM 16186</strain>
    </source>
</reference>
<accession>A0ABW9RL22</accession>
<dbReference type="InterPro" id="IPR001173">
    <property type="entry name" value="Glyco_trans_2-like"/>
</dbReference>
<dbReference type="EMBL" id="SMLW01000446">
    <property type="protein sequence ID" value="MTI24718.1"/>
    <property type="molecule type" value="Genomic_DNA"/>
</dbReference>
<dbReference type="RefSeq" id="WP_155170759.1">
    <property type="nucleotide sequence ID" value="NZ_BAAAFL010000017.1"/>
</dbReference>
<dbReference type="Gene3D" id="3.90.550.10">
    <property type="entry name" value="Spore Coat Polysaccharide Biosynthesis Protein SpsA, Chain A"/>
    <property type="match status" value="1"/>
</dbReference>
<dbReference type="SUPFAM" id="SSF53448">
    <property type="entry name" value="Nucleotide-diphospho-sugar transferases"/>
    <property type="match status" value="1"/>
</dbReference>
<evidence type="ECO:0000313" key="2">
    <source>
        <dbReference type="EMBL" id="MTI24718.1"/>
    </source>
</evidence>
<dbReference type="PANTHER" id="PTHR43685">
    <property type="entry name" value="GLYCOSYLTRANSFERASE"/>
    <property type="match status" value="1"/>
</dbReference>
<dbReference type="InterPro" id="IPR029044">
    <property type="entry name" value="Nucleotide-diphossugar_trans"/>
</dbReference>
<sequence length="310" mass="36340">MNSLPPETPLVTVIIATHNNANTVEYAIKSVLWQTLGDFELWVIGNHCTDHTEKIVQSHMKDPRVHWYNLASHHLHPSKLYNEGLKRAKGEYIAYLEEADIWLPNHLKDHIEHLQSASTDFGFSIMECKFSFTHAEVCIPMLQKPQYVPAMSTLTHNKSAAERLDYWQETHSRYLDYRVAFLKEARKRHMSIEVVPSLTVLKFQWSEENYHDIGPQPLFMEKIIEEPDFLHKEMSALIYHAYSNLNRYPNFKSIKAQNRNSIADLLQWGSNTLLPLLRRMFNAINILRKKIKRAYKNILHKARSKYSISK</sequence>